<dbReference type="Gene3D" id="3.40.50.720">
    <property type="entry name" value="NAD(P)-binding Rossmann-like Domain"/>
    <property type="match status" value="1"/>
</dbReference>
<evidence type="ECO:0000259" key="1">
    <source>
        <dbReference type="Pfam" id="PF01370"/>
    </source>
</evidence>
<dbReference type="Proteomes" id="UP000177925">
    <property type="component" value="Unassembled WGS sequence"/>
</dbReference>
<reference evidence="2 3" key="1">
    <citation type="journal article" date="2016" name="Nat. Commun.">
        <title>Thousands of microbial genomes shed light on interconnected biogeochemical processes in an aquifer system.</title>
        <authorList>
            <person name="Anantharaman K."/>
            <person name="Brown C.T."/>
            <person name="Hug L.A."/>
            <person name="Sharon I."/>
            <person name="Castelle C.J."/>
            <person name="Probst A.J."/>
            <person name="Thomas B.C."/>
            <person name="Singh A."/>
            <person name="Wilkins M.J."/>
            <person name="Karaoz U."/>
            <person name="Brodie E.L."/>
            <person name="Williams K.H."/>
            <person name="Hubbard S.S."/>
            <person name="Banfield J.F."/>
        </authorList>
    </citation>
    <scope>NUCLEOTIDE SEQUENCE [LARGE SCALE GENOMIC DNA]</scope>
</reference>
<dbReference type="EMBL" id="MFSS01000079">
    <property type="protein sequence ID" value="OGI42770.1"/>
    <property type="molecule type" value="Genomic_DNA"/>
</dbReference>
<sequence>MSSLALVTGASGYIGRRLVNALLRQGMGVRAMARDAARIKALWPTAAVEAVGADLAKPQTLTGVCDGARTVFHLANDADEAAATVDQADAGSTLAGTRMLLAEAVRSGVKQFVFMSSVKAMGEGGQACLTETSPALPVSSYGRAKHAAEKLVFEAGRQHGLHVCVLRLPLVYGGDDGKGNLPRMIAAIDRGRFPPLPETGNRRSMAHVDDVVQATLLAAERPQANGQLYLVTDGHDYSTREIYLAICSALDKPPPRWFLPLACLRMTARPGDVVGMIARRDFPLNSAAVEKLTGSAWYSSEKIRRELDFRPVHTLIDALPGMIAHYRRQTA</sequence>
<dbReference type="InterPro" id="IPR036291">
    <property type="entry name" value="NAD(P)-bd_dom_sf"/>
</dbReference>
<dbReference type="STRING" id="1817758.A2150_07665"/>
<name>A0A1F6TCA2_9PROT</name>
<proteinExistence type="predicted"/>
<dbReference type="PANTHER" id="PTHR48079">
    <property type="entry name" value="PROTEIN YEEZ"/>
    <property type="match status" value="1"/>
</dbReference>
<dbReference type="InterPro" id="IPR001509">
    <property type="entry name" value="Epimerase_deHydtase"/>
</dbReference>
<dbReference type="GO" id="GO:0004029">
    <property type="term" value="F:aldehyde dehydrogenase (NAD+) activity"/>
    <property type="evidence" value="ECO:0007669"/>
    <property type="project" value="TreeGrafter"/>
</dbReference>
<dbReference type="SUPFAM" id="SSF51735">
    <property type="entry name" value="NAD(P)-binding Rossmann-fold domains"/>
    <property type="match status" value="1"/>
</dbReference>
<dbReference type="InterPro" id="IPR051783">
    <property type="entry name" value="NAD(P)-dependent_oxidoreduct"/>
</dbReference>
<dbReference type="GO" id="GO:0005737">
    <property type="term" value="C:cytoplasm"/>
    <property type="evidence" value="ECO:0007669"/>
    <property type="project" value="TreeGrafter"/>
</dbReference>
<dbReference type="PANTHER" id="PTHR48079:SF6">
    <property type="entry name" value="NAD(P)-BINDING DOMAIN-CONTAINING PROTEIN-RELATED"/>
    <property type="match status" value="1"/>
</dbReference>
<accession>A0A1F6TCA2</accession>
<comment type="caution">
    <text evidence="2">The sequence shown here is derived from an EMBL/GenBank/DDBJ whole genome shotgun (WGS) entry which is preliminary data.</text>
</comment>
<feature type="domain" description="NAD-dependent epimerase/dehydratase" evidence="1">
    <location>
        <begin position="5"/>
        <end position="225"/>
    </location>
</feature>
<gene>
    <name evidence="2" type="ORF">A2150_07665</name>
</gene>
<protein>
    <recommendedName>
        <fullName evidence="1">NAD-dependent epimerase/dehydratase domain-containing protein</fullName>
    </recommendedName>
</protein>
<evidence type="ECO:0000313" key="3">
    <source>
        <dbReference type="Proteomes" id="UP000177925"/>
    </source>
</evidence>
<dbReference type="Pfam" id="PF01370">
    <property type="entry name" value="Epimerase"/>
    <property type="match status" value="1"/>
</dbReference>
<dbReference type="AlphaFoldDB" id="A0A1F6TCA2"/>
<evidence type="ECO:0000313" key="2">
    <source>
        <dbReference type="EMBL" id="OGI42770.1"/>
    </source>
</evidence>
<organism evidence="2 3">
    <name type="scientific">Candidatus Muproteobacteria bacterium RBG_16_64_11</name>
    <dbReference type="NCBI Taxonomy" id="1817758"/>
    <lineage>
        <taxon>Bacteria</taxon>
        <taxon>Pseudomonadati</taxon>
        <taxon>Pseudomonadota</taxon>
        <taxon>Candidatus Muproteobacteria</taxon>
    </lineage>
</organism>